<feature type="compositionally biased region" description="Polar residues" evidence="1">
    <location>
        <begin position="209"/>
        <end position="223"/>
    </location>
</feature>
<feature type="compositionally biased region" description="Basic and acidic residues" evidence="1">
    <location>
        <begin position="75"/>
        <end position="87"/>
    </location>
</feature>
<feature type="compositionally biased region" description="Basic residues" evidence="1">
    <location>
        <begin position="1"/>
        <end position="16"/>
    </location>
</feature>
<feature type="compositionally biased region" description="Basic and acidic residues" evidence="1">
    <location>
        <begin position="132"/>
        <end position="150"/>
    </location>
</feature>
<feature type="region of interest" description="Disordered" evidence="1">
    <location>
        <begin position="1"/>
        <end position="27"/>
    </location>
</feature>
<feature type="region of interest" description="Disordered" evidence="1">
    <location>
        <begin position="75"/>
        <end position="150"/>
    </location>
</feature>
<feature type="compositionally biased region" description="Polar residues" evidence="1">
    <location>
        <begin position="235"/>
        <end position="244"/>
    </location>
</feature>
<accession>A0AAD2CA96</accession>
<evidence type="ECO:0000313" key="2">
    <source>
        <dbReference type="EMBL" id="CAJ1897064.1"/>
    </source>
</evidence>
<reference evidence="2" key="1">
    <citation type="submission" date="2023-08" db="EMBL/GenBank/DDBJ databases">
        <authorList>
            <person name="Audoor S."/>
            <person name="Bilcke G."/>
        </authorList>
    </citation>
    <scope>NUCLEOTIDE SEQUENCE</scope>
</reference>
<evidence type="ECO:0000256" key="1">
    <source>
        <dbReference type="SAM" id="MobiDB-lite"/>
    </source>
</evidence>
<dbReference type="EMBL" id="CAKOGP040000001">
    <property type="protein sequence ID" value="CAJ1897064.1"/>
    <property type="molecule type" value="Genomic_DNA"/>
</dbReference>
<keyword evidence="3" id="KW-1185">Reference proteome</keyword>
<dbReference type="AlphaFoldDB" id="A0AAD2CA96"/>
<feature type="region of interest" description="Disordered" evidence="1">
    <location>
        <begin position="162"/>
        <end position="244"/>
    </location>
</feature>
<sequence length="270" mass="29894">MQPSHHHRKRRRRRTKQTLQAPRRLDRNAEQELKKLVWVTVGKTEHQAWLLEDVKGKNVVSIRWETTGTEERVPVLSIRHEAPDDGRRSRRRRTSVQESLTDLPETSIQFPRKRKRQQTKSKPATTIAKEGPIQKEPSEGGRRENGGEKVESARLAEALSVLSDIRSGPSAELSSKRPKNQGKADQGKKSALASSISKPSLTELGSARKSASSDIRQNRTPISGSPKPDPPASSDIASGTKSTKVVGSVAAVIVSKHEEELNDDDSGYLI</sequence>
<evidence type="ECO:0000313" key="3">
    <source>
        <dbReference type="Proteomes" id="UP001295423"/>
    </source>
</evidence>
<organism evidence="2 3">
    <name type="scientific">Cylindrotheca closterium</name>
    <dbReference type="NCBI Taxonomy" id="2856"/>
    <lineage>
        <taxon>Eukaryota</taxon>
        <taxon>Sar</taxon>
        <taxon>Stramenopiles</taxon>
        <taxon>Ochrophyta</taxon>
        <taxon>Bacillariophyta</taxon>
        <taxon>Bacillariophyceae</taxon>
        <taxon>Bacillariophycidae</taxon>
        <taxon>Bacillariales</taxon>
        <taxon>Bacillariaceae</taxon>
        <taxon>Cylindrotheca</taxon>
    </lineage>
</organism>
<gene>
    <name evidence="2" type="ORF">CYCCA115_LOCUS215</name>
</gene>
<name>A0AAD2CA96_9STRA</name>
<proteinExistence type="predicted"/>
<feature type="compositionally biased region" description="Polar residues" evidence="1">
    <location>
        <begin position="96"/>
        <end position="109"/>
    </location>
</feature>
<protein>
    <submittedName>
        <fullName evidence="2">Uncharacterized protein</fullName>
    </submittedName>
</protein>
<comment type="caution">
    <text evidence="2">The sequence shown here is derived from an EMBL/GenBank/DDBJ whole genome shotgun (WGS) entry which is preliminary data.</text>
</comment>
<dbReference type="Proteomes" id="UP001295423">
    <property type="component" value="Unassembled WGS sequence"/>
</dbReference>